<dbReference type="Proteomes" id="UP000637906">
    <property type="component" value="Unassembled WGS sequence"/>
</dbReference>
<evidence type="ECO:0000259" key="4">
    <source>
        <dbReference type="Pfam" id="PF00542"/>
    </source>
</evidence>
<feature type="domain" description="Large ribosomal subunit protein bL12 C-terminal" evidence="4">
    <location>
        <begin position="65"/>
        <end position="134"/>
    </location>
</feature>
<organism evidence="5 6">
    <name type="scientific">Candidatus Mesenet longicola</name>
    <dbReference type="NCBI Taxonomy" id="1892558"/>
    <lineage>
        <taxon>Bacteria</taxon>
        <taxon>Pseudomonadati</taxon>
        <taxon>Pseudomonadota</taxon>
        <taxon>Alphaproteobacteria</taxon>
        <taxon>Rickettsiales</taxon>
        <taxon>Anaplasmataceae</taxon>
        <taxon>Candidatus Mesenet</taxon>
    </lineage>
</organism>
<dbReference type="GO" id="GO:0003735">
    <property type="term" value="F:structural constituent of ribosome"/>
    <property type="evidence" value="ECO:0007669"/>
    <property type="project" value="InterPro"/>
</dbReference>
<dbReference type="GO" id="GO:0003729">
    <property type="term" value="F:mRNA binding"/>
    <property type="evidence" value="ECO:0007669"/>
    <property type="project" value="TreeGrafter"/>
</dbReference>
<dbReference type="GO" id="GO:1990904">
    <property type="term" value="C:ribonucleoprotein complex"/>
    <property type="evidence" value="ECO:0007669"/>
    <property type="project" value="UniProtKB-KW"/>
</dbReference>
<dbReference type="PANTHER" id="PTHR45987:SF4">
    <property type="entry name" value="LARGE RIBOSOMAL SUBUNIT PROTEIN BL12M"/>
    <property type="match status" value="1"/>
</dbReference>
<dbReference type="CDD" id="cd00387">
    <property type="entry name" value="Ribosomal_L7_L12"/>
    <property type="match status" value="1"/>
</dbReference>
<dbReference type="AlphaFoldDB" id="A0A8J3MMK7"/>
<dbReference type="GO" id="GO:0006412">
    <property type="term" value="P:translation"/>
    <property type="evidence" value="ECO:0007669"/>
    <property type="project" value="InterPro"/>
</dbReference>
<evidence type="ECO:0000256" key="2">
    <source>
        <dbReference type="ARBA" id="ARBA00023274"/>
    </source>
</evidence>
<comment type="caution">
    <text evidence="5">The sequence shown here is derived from an EMBL/GenBank/DDBJ whole genome shotgun (WGS) entry which is preliminary data.</text>
</comment>
<dbReference type="SUPFAM" id="SSF48300">
    <property type="entry name" value="Ribosomal protein L7/12, oligomerisation (N-terminal) domain"/>
    <property type="match status" value="1"/>
</dbReference>
<name>A0A8J3MMK7_9RICK</name>
<dbReference type="GO" id="GO:0005840">
    <property type="term" value="C:ribosome"/>
    <property type="evidence" value="ECO:0007669"/>
    <property type="project" value="UniProtKB-KW"/>
</dbReference>
<protein>
    <recommendedName>
        <fullName evidence="3">50S ribosomal protein L7/L12</fullName>
    </recommendedName>
</protein>
<dbReference type="Gene3D" id="3.30.1390.10">
    <property type="match status" value="1"/>
</dbReference>
<evidence type="ECO:0000256" key="3">
    <source>
        <dbReference type="ARBA" id="ARBA00035412"/>
    </source>
</evidence>
<dbReference type="SUPFAM" id="SSF54736">
    <property type="entry name" value="ClpS-like"/>
    <property type="match status" value="1"/>
</dbReference>
<dbReference type="InterPro" id="IPR036235">
    <property type="entry name" value="Ribosomal_bL12_oligo_N_sf"/>
</dbReference>
<sequence>MNSEINEKSSLLEQILSLDLLQAAELAKELENKLGLPLMGSYAHSTQSSVESGSEAPIVEKTEYSVILKEFGSDKKVSIIKAIREIKVSYNQGELTLKGAMDFIGSLPKAVVSNTSKEEAEKIKKMLIDAGASIVELE</sequence>
<keyword evidence="2" id="KW-0687">Ribonucleoprotein</keyword>
<dbReference type="EMBL" id="BNGU01000007">
    <property type="protein sequence ID" value="GHM59282.1"/>
    <property type="molecule type" value="Genomic_DNA"/>
</dbReference>
<gene>
    <name evidence="5" type="primary">rplL</name>
    <name evidence="5" type="ORF">sL5_02750</name>
</gene>
<keyword evidence="6" id="KW-1185">Reference proteome</keyword>
<dbReference type="InterPro" id="IPR013823">
    <property type="entry name" value="Ribosomal_bL12_C"/>
</dbReference>
<evidence type="ECO:0000313" key="5">
    <source>
        <dbReference type="EMBL" id="GHM59282.1"/>
    </source>
</evidence>
<dbReference type="InterPro" id="IPR014719">
    <property type="entry name" value="Ribosomal_bL12_C/ClpS-like"/>
</dbReference>
<dbReference type="Pfam" id="PF00542">
    <property type="entry name" value="Ribosomal_L12"/>
    <property type="match status" value="1"/>
</dbReference>
<evidence type="ECO:0000313" key="6">
    <source>
        <dbReference type="Proteomes" id="UP000637906"/>
    </source>
</evidence>
<dbReference type="PANTHER" id="PTHR45987">
    <property type="entry name" value="39S RIBOSOMAL PROTEIN L12"/>
    <property type="match status" value="1"/>
</dbReference>
<dbReference type="InterPro" id="IPR000206">
    <property type="entry name" value="Ribosomal_bL12"/>
</dbReference>
<proteinExistence type="predicted"/>
<accession>A0A8J3MMK7</accession>
<reference evidence="5 6" key="1">
    <citation type="journal article" date="2021" name="Microb. Ecol.">
        <title>Candidatus Mesenet longicola: Novel Endosymbionts of Brontispa longissima that Induce Cytoplasmic Incompatibility.</title>
        <authorList>
            <person name="Takano S."/>
            <person name="Gotoh Y."/>
            <person name="Hayashi T."/>
        </authorList>
    </citation>
    <scope>NUCLEOTIDE SEQUENCE [LARGE SCALE GENOMIC DNA]</scope>
    <source>
        <strain evidence="5">L5</strain>
    </source>
</reference>
<keyword evidence="1 5" id="KW-0689">Ribosomal protein</keyword>
<evidence type="ECO:0000256" key="1">
    <source>
        <dbReference type="ARBA" id="ARBA00022980"/>
    </source>
</evidence>